<dbReference type="AlphaFoldDB" id="A0A1I1JPR0"/>
<dbReference type="InterPro" id="IPR011992">
    <property type="entry name" value="EF-hand-dom_pair"/>
</dbReference>
<feature type="domain" description="EF-hand" evidence="3">
    <location>
        <begin position="106"/>
        <end position="132"/>
    </location>
</feature>
<dbReference type="Proteomes" id="UP000198728">
    <property type="component" value="Unassembled WGS sequence"/>
</dbReference>
<dbReference type="Pfam" id="PF13202">
    <property type="entry name" value="EF-hand_5"/>
    <property type="match status" value="3"/>
</dbReference>
<feature type="compositionally biased region" description="Low complexity" evidence="1">
    <location>
        <begin position="181"/>
        <end position="197"/>
    </location>
</feature>
<dbReference type="InterPro" id="IPR002048">
    <property type="entry name" value="EF_hand_dom"/>
</dbReference>
<dbReference type="STRING" id="441112.SAMN04488094_105217"/>
<sequence>MTRSFISGLALAAFIAAPAMAQQAAPSQPSPGQNFLSIWDEDGDGKVTLEELQARRGDAFLSFDDDEDGTLSREEFDALAAARQSGMQRPDGRGMRNPQGRRALRFETMDADGDGSLSQDEYLAAAEAWLQAMDADADGALTESDFGPGARRAAPGTGMAQGPGQGRGGQSQGWGMDQAPSQMMGQGRGMGQRQSRGYGCDRDGYGKGQGRMQHGMMDDDGSRMGHGAMGRHGRGQNGMGHAGMGQDGMAAPFQAFVTGDGALWVVDGRTGDVLLCTPGGADGTPTCQKASN</sequence>
<dbReference type="EMBL" id="FOLG01000005">
    <property type="protein sequence ID" value="SFC50599.1"/>
    <property type="molecule type" value="Genomic_DNA"/>
</dbReference>
<evidence type="ECO:0000313" key="4">
    <source>
        <dbReference type="EMBL" id="SFC50599.1"/>
    </source>
</evidence>
<evidence type="ECO:0000313" key="5">
    <source>
        <dbReference type="Proteomes" id="UP000198728"/>
    </source>
</evidence>
<evidence type="ECO:0000256" key="1">
    <source>
        <dbReference type="SAM" id="MobiDB-lite"/>
    </source>
</evidence>
<proteinExistence type="predicted"/>
<reference evidence="4 5" key="1">
    <citation type="submission" date="2016-10" db="EMBL/GenBank/DDBJ databases">
        <authorList>
            <person name="de Groot N.N."/>
        </authorList>
    </citation>
    <scope>NUCLEOTIDE SEQUENCE [LARGE SCALE GENOMIC DNA]</scope>
    <source>
        <strain evidence="4 5">DSM 19548</strain>
    </source>
</reference>
<feature type="domain" description="EF-hand" evidence="3">
    <location>
        <begin position="51"/>
        <end position="86"/>
    </location>
</feature>
<feature type="signal peptide" evidence="2">
    <location>
        <begin position="1"/>
        <end position="21"/>
    </location>
</feature>
<dbReference type="GO" id="GO:0005509">
    <property type="term" value="F:calcium ion binding"/>
    <property type="evidence" value="ECO:0007669"/>
    <property type="project" value="InterPro"/>
</dbReference>
<protein>
    <submittedName>
        <fullName evidence="4">EF hand</fullName>
    </submittedName>
</protein>
<dbReference type="InterPro" id="IPR018247">
    <property type="entry name" value="EF_Hand_1_Ca_BS"/>
</dbReference>
<feature type="region of interest" description="Disordered" evidence="1">
    <location>
        <begin position="140"/>
        <end position="217"/>
    </location>
</feature>
<feature type="compositionally biased region" description="Low complexity" evidence="1">
    <location>
        <begin position="147"/>
        <end position="158"/>
    </location>
</feature>
<accession>A0A1I1JPR0</accession>
<dbReference type="SUPFAM" id="SSF47473">
    <property type="entry name" value="EF-hand"/>
    <property type="match status" value="1"/>
</dbReference>
<feature type="compositionally biased region" description="Gly residues" evidence="1">
    <location>
        <begin position="159"/>
        <end position="172"/>
    </location>
</feature>
<name>A0A1I1JPR0_9RHOB</name>
<keyword evidence="2" id="KW-0732">Signal</keyword>
<dbReference type="Gene3D" id="1.10.238.10">
    <property type="entry name" value="EF-hand"/>
    <property type="match status" value="2"/>
</dbReference>
<feature type="chain" id="PRO_5011520738" evidence="2">
    <location>
        <begin position="22"/>
        <end position="292"/>
    </location>
</feature>
<dbReference type="PROSITE" id="PS00018">
    <property type="entry name" value="EF_HAND_1"/>
    <property type="match status" value="3"/>
</dbReference>
<keyword evidence="5" id="KW-1185">Reference proteome</keyword>
<gene>
    <name evidence="4" type="ORF">SAMN04488094_105217</name>
</gene>
<organism evidence="4 5">
    <name type="scientific">Tropicimonas isoalkanivorans</name>
    <dbReference type="NCBI Taxonomy" id="441112"/>
    <lineage>
        <taxon>Bacteria</taxon>
        <taxon>Pseudomonadati</taxon>
        <taxon>Pseudomonadota</taxon>
        <taxon>Alphaproteobacteria</taxon>
        <taxon>Rhodobacterales</taxon>
        <taxon>Roseobacteraceae</taxon>
        <taxon>Tropicimonas</taxon>
    </lineage>
</organism>
<dbReference type="RefSeq" id="WP_177208315.1">
    <property type="nucleotide sequence ID" value="NZ_FOLG01000005.1"/>
</dbReference>
<dbReference type="PROSITE" id="PS50222">
    <property type="entry name" value="EF_HAND_2"/>
    <property type="match status" value="2"/>
</dbReference>
<evidence type="ECO:0000259" key="3">
    <source>
        <dbReference type="PROSITE" id="PS50222"/>
    </source>
</evidence>
<evidence type="ECO:0000256" key="2">
    <source>
        <dbReference type="SAM" id="SignalP"/>
    </source>
</evidence>